<keyword evidence="3" id="KW-1185">Reference proteome</keyword>
<dbReference type="STRING" id="338966.Ppro_0404"/>
<dbReference type="Pfam" id="PF03886">
    <property type="entry name" value="ABC_trans_aux"/>
    <property type="match status" value="1"/>
</dbReference>
<dbReference type="AlphaFoldDB" id="A1AL18"/>
<evidence type="ECO:0000259" key="1">
    <source>
        <dbReference type="Pfam" id="PF03886"/>
    </source>
</evidence>
<feature type="domain" description="ABC-type transport auxiliary lipoprotein component" evidence="1">
    <location>
        <begin position="32"/>
        <end position="193"/>
    </location>
</feature>
<gene>
    <name evidence="2" type="ordered locus">Ppro_0404</name>
</gene>
<reference evidence="2 3" key="1">
    <citation type="submission" date="2006-10" db="EMBL/GenBank/DDBJ databases">
        <title>Complete sequence of chromosome of Pelobacter propionicus DSM 2379.</title>
        <authorList>
            <consortium name="US DOE Joint Genome Institute"/>
            <person name="Copeland A."/>
            <person name="Lucas S."/>
            <person name="Lapidus A."/>
            <person name="Barry K."/>
            <person name="Detter J.C."/>
            <person name="Glavina del Rio T."/>
            <person name="Hammon N."/>
            <person name="Israni S."/>
            <person name="Dalin E."/>
            <person name="Tice H."/>
            <person name="Pitluck S."/>
            <person name="Saunders E."/>
            <person name="Brettin T."/>
            <person name="Bruce D."/>
            <person name="Han C."/>
            <person name="Tapia R."/>
            <person name="Schmutz J."/>
            <person name="Larimer F."/>
            <person name="Land M."/>
            <person name="Hauser L."/>
            <person name="Kyrpides N."/>
            <person name="Kim E."/>
            <person name="Lovley D."/>
            <person name="Richardson P."/>
        </authorList>
    </citation>
    <scope>NUCLEOTIDE SEQUENCE [LARGE SCALE GENOMIC DNA]</scope>
    <source>
        <strain evidence="3">DSM 2379 / NBRC 103807 / OttBd1</strain>
    </source>
</reference>
<evidence type="ECO:0000313" key="3">
    <source>
        <dbReference type="Proteomes" id="UP000006732"/>
    </source>
</evidence>
<dbReference type="KEGG" id="ppd:Ppro_0404"/>
<dbReference type="Gene3D" id="3.40.50.10610">
    <property type="entry name" value="ABC-type transport auxiliary lipoprotein component"/>
    <property type="match status" value="1"/>
</dbReference>
<dbReference type="OrthoDB" id="5372878at2"/>
<dbReference type="EMBL" id="CP000482">
    <property type="protein sequence ID" value="ABK98038.1"/>
    <property type="molecule type" value="Genomic_DNA"/>
</dbReference>
<accession>A1AL18</accession>
<dbReference type="SUPFAM" id="SSF159594">
    <property type="entry name" value="XCC0632-like"/>
    <property type="match status" value="1"/>
</dbReference>
<organism evidence="2 3">
    <name type="scientific">Pelobacter propionicus (strain DSM 2379 / NBRC 103807 / OttBd1)</name>
    <dbReference type="NCBI Taxonomy" id="338966"/>
    <lineage>
        <taxon>Bacteria</taxon>
        <taxon>Pseudomonadati</taxon>
        <taxon>Thermodesulfobacteriota</taxon>
        <taxon>Desulfuromonadia</taxon>
        <taxon>Desulfuromonadales</taxon>
        <taxon>Desulfuromonadaceae</taxon>
        <taxon>Pelobacter</taxon>
    </lineage>
</organism>
<protein>
    <recommendedName>
        <fullName evidence="1">ABC-type transport auxiliary lipoprotein component domain-containing protein</fullName>
    </recommendedName>
</protein>
<sequence>MNNGFNLPRTLILVIATIWLAGCARSPQARFYTLSPLGPQAAKPPASAVRQVSLSIAPVEVPDYLNRPQIVTRSGQNELKLAEFDRWAGSLPDNIAAVMAENLSLLLASDRVQAAPRGRNEKADYTLAMRILRLDCVPGDQLSMRVQWTLSAADGTCVAARVSTCMEKLKDSRYDTLVAAVSSALGQVSREIAREIHDPMKAE</sequence>
<proteinExistence type="predicted"/>
<dbReference type="Proteomes" id="UP000006732">
    <property type="component" value="Chromosome"/>
</dbReference>
<evidence type="ECO:0000313" key="2">
    <source>
        <dbReference type="EMBL" id="ABK98038.1"/>
    </source>
</evidence>
<name>A1AL18_PELPD</name>
<dbReference type="HOGENOM" id="CLU_096001_2_1_7"/>
<dbReference type="RefSeq" id="WP_011734352.1">
    <property type="nucleotide sequence ID" value="NC_008609.1"/>
</dbReference>
<dbReference type="eggNOG" id="COG3009">
    <property type="taxonomic scope" value="Bacteria"/>
</dbReference>
<dbReference type="InterPro" id="IPR005586">
    <property type="entry name" value="ABC_trans_aux"/>
</dbReference>